<gene>
    <name evidence="3" type="ORF">EPA93_34520</name>
</gene>
<dbReference type="InterPro" id="IPR036034">
    <property type="entry name" value="PDZ_sf"/>
</dbReference>
<reference evidence="3 4" key="1">
    <citation type="submission" date="2019-01" db="EMBL/GenBank/DDBJ databases">
        <title>Ktedonosporobacter rubrisoli SCAWS-G2.</title>
        <authorList>
            <person name="Huang Y."/>
            <person name="Yan B."/>
        </authorList>
    </citation>
    <scope>NUCLEOTIDE SEQUENCE [LARGE SCALE GENOMIC DNA]</scope>
    <source>
        <strain evidence="3 4">SCAWS-G2</strain>
    </source>
</reference>
<feature type="transmembrane region" description="Helical" evidence="1">
    <location>
        <begin position="165"/>
        <end position="187"/>
    </location>
</feature>
<evidence type="ECO:0000313" key="4">
    <source>
        <dbReference type="Proteomes" id="UP000290365"/>
    </source>
</evidence>
<dbReference type="SMART" id="SM00245">
    <property type="entry name" value="TSPc"/>
    <property type="match status" value="1"/>
</dbReference>
<evidence type="ECO:0000313" key="3">
    <source>
        <dbReference type="EMBL" id="QBD80810.1"/>
    </source>
</evidence>
<dbReference type="OrthoDB" id="140998at2"/>
<feature type="transmembrane region" description="Helical" evidence="1">
    <location>
        <begin position="130"/>
        <end position="149"/>
    </location>
</feature>
<dbReference type="Pfam" id="PF03572">
    <property type="entry name" value="Peptidase_S41"/>
    <property type="match status" value="1"/>
</dbReference>
<organism evidence="3 4">
    <name type="scientific">Ktedonosporobacter rubrisoli</name>
    <dbReference type="NCBI Taxonomy" id="2509675"/>
    <lineage>
        <taxon>Bacteria</taxon>
        <taxon>Bacillati</taxon>
        <taxon>Chloroflexota</taxon>
        <taxon>Ktedonobacteria</taxon>
        <taxon>Ktedonobacterales</taxon>
        <taxon>Ktedonosporobacteraceae</taxon>
        <taxon>Ktedonosporobacter</taxon>
    </lineage>
</organism>
<dbReference type="PANTHER" id="PTHR32060:SF30">
    <property type="entry name" value="CARBOXY-TERMINAL PROCESSING PROTEASE CTPA"/>
    <property type="match status" value="1"/>
</dbReference>
<dbReference type="Proteomes" id="UP000290365">
    <property type="component" value="Chromosome"/>
</dbReference>
<dbReference type="InterPro" id="IPR029045">
    <property type="entry name" value="ClpP/crotonase-like_dom_sf"/>
</dbReference>
<feature type="transmembrane region" description="Helical" evidence="1">
    <location>
        <begin position="56"/>
        <end position="75"/>
    </location>
</feature>
<keyword evidence="1" id="KW-0472">Membrane</keyword>
<dbReference type="PANTHER" id="PTHR32060">
    <property type="entry name" value="TAIL-SPECIFIC PROTEASE"/>
    <property type="match status" value="1"/>
</dbReference>
<dbReference type="Gene3D" id="2.30.42.10">
    <property type="match status" value="1"/>
</dbReference>
<dbReference type="KEGG" id="kbs:EPA93_34520"/>
<accession>A0A4P6JZE9</accession>
<dbReference type="AlphaFoldDB" id="A0A4P6JZE9"/>
<dbReference type="Gene3D" id="3.90.226.10">
    <property type="entry name" value="2-enoyl-CoA Hydratase, Chain A, domain 1"/>
    <property type="match status" value="1"/>
</dbReference>
<keyword evidence="1" id="KW-0812">Transmembrane</keyword>
<sequence length="577" mass="63394">MYRLFWQMYYNTVFVDKLPGLSLIDILFDWDKLTGKSQLSGVYEEQMHKYFSHAQGRACFCAAYLITCYLLFLIFPFHWPTLVLFAGLALLLILVSFSPSALLSNGLSALAWLLLLTYGIIYALGLQEYWLLAFASAGTILQMVAPILWRKRKQVTRAALPRRRFVSLLLILILLPASFIPCLRYVILPQPAVYLASALWLMRTNAYRSSQLDWPQVIHNAEGMIQQARSSEDTYSTINYVLTSLGDHHSALIGAQQALDLSTGIGHGPGFLVEKVLATSWLQHKAVAVAFVFPGSSADRAGIKPGDIVTLLRRTPTEIKLLWQPGHSWQKKAISLDLRIPYAGELGTNGYRLADNIGYVNLYGTTGNAPQHYASQLQNLIKRLDTQPTCGWIIDLRLNTGGNIYPMLQGLGPILGAGSNLLSYVGPNGKVNVSFGYRNGAILIKGSPASFVPPLVPAYQPKIAQPPVALLISGNTASSGEGVLMAFLGRPATRTFGETTAGLSSSNITYQLIDGALLNIMSDIGMDRSGKVYGSTIQPDEAVKIDWSHYGTSQDPVIQRAERWLSTQAMCKASTAR</sequence>
<dbReference type="GO" id="GO:0004175">
    <property type="term" value="F:endopeptidase activity"/>
    <property type="evidence" value="ECO:0007669"/>
    <property type="project" value="TreeGrafter"/>
</dbReference>
<dbReference type="SUPFAM" id="SSF50156">
    <property type="entry name" value="PDZ domain-like"/>
    <property type="match status" value="1"/>
</dbReference>
<dbReference type="GO" id="GO:0008236">
    <property type="term" value="F:serine-type peptidase activity"/>
    <property type="evidence" value="ECO:0007669"/>
    <property type="project" value="InterPro"/>
</dbReference>
<dbReference type="GO" id="GO:0006508">
    <property type="term" value="P:proteolysis"/>
    <property type="evidence" value="ECO:0007669"/>
    <property type="project" value="InterPro"/>
</dbReference>
<evidence type="ECO:0000259" key="2">
    <source>
        <dbReference type="SMART" id="SM00245"/>
    </source>
</evidence>
<protein>
    <recommendedName>
        <fullName evidence="2">Tail specific protease domain-containing protein</fullName>
    </recommendedName>
</protein>
<name>A0A4P6JZE9_KTERU</name>
<proteinExistence type="predicted"/>
<keyword evidence="1" id="KW-1133">Transmembrane helix</keyword>
<dbReference type="EMBL" id="CP035758">
    <property type="protein sequence ID" value="QBD80810.1"/>
    <property type="molecule type" value="Genomic_DNA"/>
</dbReference>
<feature type="transmembrane region" description="Helical" evidence="1">
    <location>
        <begin position="81"/>
        <end position="99"/>
    </location>
</feature>
<dbReference type="GO" id="GO:0030288">
    <property type="term" value="C:outer membrane-bounded periplasmic space"/>
    <property type="evidence" value="ECO:0007669"/>
    <property type="project" value="TreeGrafter"/>
</dbReference>
<feature type="domain" description="Tail specific protease" evidence="2">
    <location>
        <begin position="331"/>
        <end position="544"/>
    </location>
</feature>
<dbReference type="GO" id="GO:0007165">
    <property type="term" value="P:signal transduction"/>
    <property type="evidence" value="ECO:0007669"/>
    <property type="project" value="TreeGrafter"/>
</dbReference>
<feature type="transmembrane region" description="Helical" evidence="1">
    <location>
        <begin position="106"/>
        <end position="124"/>
    </location>
</feature>
<dbReference type="Gene3D" id="3.30.750.44">
    <property type="match status" value="1"/>
</dbReference>
<keyword evidence="4" id="KW-1185">Reference proteome</keyword>
<dbReference type="InterPro" id="IPR005151">
    <property type="entry name" value="Tail-specific_protease"/>
</dbReference>
<dbReference type="SUPFAM" id="SSF52096">
    <property type="entry name" value="ClpP/crotonase"/>
    <property type="match status" value="1"/>
</dbReference>
<evidence type="ECO:0000256" key="1">
    <source>
        <dbReference type="SAM" id="Phobius"/>
    </source>
</evidence>